<keyword evidence="11" id="KW-1185">Reference proteome</keyword>
<evidence type="ECO:0000256" key="1">
    <source>
        <dbReference type="ARBA" id="ARBA00001947"/>
    </source>
</evidence>
<dbReference type="InterPro" id="IPR024079">
    <property type="entry name" value="MetalloPept_cat_dom_sf"/>
</dbReference>
<dbReference type="Gene3D" id="3.40.390.10">
    <property type="entry name" value="Collagenase (Catalytic Domain)"/>
    <property type="match status" value="1"/>
</dbReference>
<comment type="similarity">
    <text evidence="2">Belongs to the peptidase M13 family.</text>
</comment>
<dbReference type="Proteomes" id="UP000237947">
    <property type="component" value="Chromosome"/>
</dbReference>
<gene>
    <name evidence="10" type="ORF">C5Q98_06105</name>
</gene>
<evidence type="ECO:0000313" key="10">
    <source>
        <dbReference type="EMBL" id="AVM42810.1"/>
    </source>
</evidence>
<evidence type="ECO:0000256" key="5">
    <source>
        <dbReference type="ARBA" id="ARBA00022801"/>
    </source>
</evidence>
<comment type="cofactor">
    <cofactor evidence="1">
        <name>Zn(2+)</name>
        <dbReference type="ChEBI" id="CHEBI:29105"/>
    </cofactor>
</comment>
<dbReference type="AlphaFoldDB" id="A0A2S0KP48"/>
<keyword evidence="4" id="KW-0479">Metal-binding</keyword>
<evidence type="ECO:0000259" key="9">
    <source>
        <dbReference type="Pfam" id="PF05649"/>
    </source>
</evidence>
<keyword evidence="6" id="KW-0862">Zinc</keyword>
<evidence type="ECO:0000313" key="11">
    <source>
        <dbReference type="Proteomes" id="UP000237947"/>
    </source>
</evidence>
<evidence type="ECO:0000256" key="4">
    <source>
        <dbReference type="ARBA" id="ARBA00022723"/>
    </source>
</evidence>
<dbReference type="SUPFAM" id="SSF55486">
    <property type="entry name" value="Metalloproteases ('zincins'), catalytic domain"/>
    <property type="match status" value="1"/>
</dbReference>
<feature type="domain" description="Peptidase M13 N-terminal" evidence="9">
    <location>
        <begin position="8"/>
        <end position="383"/>
    </location>
</feature>
<evidence type="ECO:0000256" key="6">
    <source>
        <dbReference type="ARBA" id="ARBA00022833"/>
    </source>
</evidence>
<dbReference type="PROSITE" id="PS51885">
    <property type="entry name" value="NEPRILYSIN"/>
    <property type="match status" value="1"/>
</dbReference>
<dbReference type="GO" id="GO:0016485">
    <property type="term" value="P:protein processing"/>
    <property type="evidence" value="ECO:0007669"/>
    <property type="project" value="TreeGrafter"/>
</dbReference>
<dbReference type="RefSeq" id="WP_106012760.1">
    <property type="nucleotide sequence ID" value="NZ_CP027226.1"/>
</dbReference>
<dbReference type="KEGG" id="fsa:C5Q98_06105"/>
<evidence type="ECO:0000256" key="3">
    <source>
        <dbReference type="ARBA" id="ARBA00022670"/>
    </source>
</evidence>
<feature type="domain" description="Peptidase M13 C-terminal" evidence="8">
    <location>
        <begin position="437"/>
        <end position="627"/>
    </location>
</feature>
<dbReference type="Gene3D" id="1.10.1380.10">
    <property type="entry name" value="Neutral endopeptidase , domain2"/>
    <property type="match status" value="1"/>
</dbReference>
<evidence type="ECO:0000259" key="8">
    <source>
        <dbReference type="Pfam" id="PF01431"/>
    </source>
</evidence>
<evidence type="ECO:0008006" key="12">
    <source>
        <dbReference type="Google" id="ProtNLM"/>
    </source>
</evidence>
<dbReference type="InterPro" id="IPR042089">
    <property type="entry name" value="Peptidase_M13_dom_2"/>
</dbReference>
<organism evidence="10 11">
    <name type="scientific">Fastidiosipila sanguinis</name>
    <dbReference type="NCBI Taxonomy" id="236753"/>
    <lineage>
        <taxon>Bacteria</taxon>
        <taxon>Bacillati</taxon>
        <taxon>Bacillota</taxon>
        <taxon>Clostridia</taxon>
        <taxon>Eubacteriales</taxon>
        <taxon>Oscillospiraceae</taxon>
        <taxon>Fastidiosipila</taxon>
    </lineage>
</organism>
<accession>A0A2S0KP48</accession>
<sequence>MSNEAVRQDLYNAVNGEWQKTAEIPADKTSTGGFIDLVLDIEKKLMEDVEKIVAGEIKLDNEYADHFITYFKQANDFEKLDEIGAEPLKPYLEELASYKSIADLDADRINVSLHYDLPFGFGVSSDLNDARINTLYFGEPGLILPDRTYYEKEELNGEALLEKYVEFTKEYLVAVGYSEEEAEDLAKKTVALDKKLAKRVRSAEENADVTKMNNVRTMEEISAYLDNFDIAAVVKELVGDVDKAIVQHPEYFEDLKTLFNDENFEEIKAYMIVNFALSKSDVLSEELRQLGGKFGMLLTGQSELQNREKHAFYHAKNTFSQVIGVYYGQTYFGPEAREDVRHMVETMIDVYKERLRKNNWLQEDTINNAIKKLDKLQIMVGYPDYYPEEYQFMKVDPELSFFENNKNISDVKTKYKLEQYGKEVDHTRWGMPSDMVNAYFSPLGNLICFPAAILQEPFYSLEQGPSKNFGGIGAVIAHEISHGFDNNGANFDSFGNMVNWWTESDYEEFGKRTKAVIDQYEGLPFEDSTVNGKLTVSENIADLGGLSCALESLQREDEYSLEDFFINWARVWRKKGRKEYNQMLLASDVHAPAYWRANMVPQNLDEFHETFGTQEGDNMYLAPEKRIKIW</sequence>
<dbReference type="GO" id="GO:0004222">
    <property type="term" value="F:metalloendopeptidase activity"/>
    <property type="evidence" value="ECO:0007669"/>
    <property type="project" value="InterPro"/>
</dbReference>
<dbReference type="InterPro" id="IPR008753">
    <property type="entry name" value="Peptidase_M13_N"/>
</dbReference>
<dbReference type="GO" id="GO:0005886">
    <property type="term" value="C:plasma membrane"/>
    <property type="evidence" value="ECO:0007669"/>
    <property type="project" value="TreeGrafter"/>
</dbReference>
<name>A0A2S0KP48_9FIRM</name>
<dbReference type="OrthoDB" id="9775677at2"/>
<dbReference type="InterPro" id="IPR018497">
    <property type="entry name" value="Peptidase_M13_C"/>
</dbReference>
<dbReference type="Pfam" id="PF01431">
    <property type="entry name" value="Peptidase_M13"/>
    <property type="match status" value="1"/>
</dbReference>
<evidence type="ECO:0000256" key="2">
    <source>
        <dbReference type="ARBA" id="ARBA00007357"/>
    </source>
</evidence>
<dbReference type="PRINTS" id="PR00786">
    <property type="entry name" value="NEPRILYSIN"/>
</dbReference>
<dbReference type="CDD" id="cd08662">
    <property type="entry name" value="M13"/>
    <property type="match status" value="1"/>
</dbReference>
<protein>
    <recommendedName>
        <fullName evidence="12">Peptidase M13</fullName>
    </recommendedName>
</protein>
<dbReference type="EMBL" id="CP027226">
    <property type="protein sequence ID" value="AVM42810.1"/>
    <property type="molecule type" value="Genomic_DNA"/>
</dbReference>
<evidence type="ECO:0000256" key="7">
    <source>
        <dbReference type="ARBA" id="ARBA00023049"/>
    </source>
</evidence>
<dbReference type="InterPro" id="IPR000718">
    <property type="entry name" value="Peptidase_M13"/>
</dbReference>
<reference evidence="11" key="1">
    <citation type="submission" date="2018-02" db="EMBL/GenBank/DDBJ databases">
        <authorList>
            <person name="Holder M.E."/>
            <person name="Ajami N.J."/>
            <person name="Petrosino J.F."/>
        </authorList>
    </citation>
    <scope>NUCLEOTIDE SEQUENCE [LARGE SCALE GENOMIC DNA]</scope>
    <source>
        <strain evidence="11">CCUG 47711</strain>
    </source>
</reference>
<proteinExistence type="inferred from homology"/>
<dbReference type="PANTHER" id="PTHR11733:SF167">
    <property type="entry name" value="FI17812P1-RELATED"/>
    <property type="match status" value="1"/>
</dbReference>
<dbReference type="Pfam" id="PF05649">
    <property type="entry name" value="Peptidase_M13_N"/>
    <property type="match status" value="1"/>
</dbReference>
<dbReference type="PANTHER" id="PTHR11733">
    <property type="entry name" value="ZINC METALLOPROTEASE FAMILY M13 NEPRILYSIN-RELATED"/>
    <property type="match status" value="1"/>
</dbReference>
<keyword evidence="3" id="KW-0645">Protease</keyword>
<keyword evidence="7" id="KW-0482">Metalloprotease</keyword>
<keyword evidence="5" id="KW-0378">Hydrolase</keyword>
<dbReference type="GO" id="GO:0046872">
    <property type="term" value="F:metal ion binding"/>
    <property type="evidence" value="ECO:0007669"/>
    <property type="project" value="UniProtKB-KW"/>
</dbReference>